<dbReference type="Proteomes" id="UP001627154">
    <property type="component" value="Unassembled WGS sequence"/>
</dbReference>
<evidence type="ECO:0000256" key="2">
    <source>
        <dbReference type="SAM" id="MobiDB-lite"/>
    </source>
</evidence>
<organism evidence="4 5">
    <name type="scientific">Trichogramma kaykai</name>
    <dbReference type="NCBI Taxonomy" id="54128"/>
    <lineage>
        <taxon>Eukaryota</taxon>
        <taxon>Metazoa</taxon>
        <taxon>Ecdysozoa</taxon>
        <taxon>Arthropoda</taxon>
        <taxon>Hexapoda</taxon>
        <taxon>Insecta</taxon>
        <taxon>Pterygota</taxon>
        <taxon>Neoptera</taxon>
        <taxon>Endopterygota</taxon>
        <taxon>Hymenoptera</taxon>
        <taxon>Apocrita</taxon>
        <taxon>Proctotrupomorpha</taxon>
        <taxon>Chalcidoidea</taxon>
        <taxon>Trichogrammatidae</taxon>
        <taxon>Trichogramma</taxon>
    </lineage>
</organism>
<feature type="region of interest" description="Disordered" evidence="2">
    <location>
        <begin position="1"/>
        <end position="67"/>
    </location>
</feature>
<keyword evidence="5" id="KW-1185">Reference proteome</keyword>
<feature type="compositionally biased region" description="Low complexity" evidence="2">
    <location>
        <begin position="557"/>
        <end position="566"/>
    </location>
</feature>
<feature type="domain" description="Centrosome-associated FAM110 C-terminal" evidence="3">
    <location>
        <begin position="703"/>
        <end position="809"/>
    </location>
</feature>
<feature type="compositionally biased region" description="Polar residues" evidence="2">
    <location>
        <begin position="642"/>
        <end position="666"/>
    </location>
</feature>
<feature type="region of interest" description="Disordered" evidence="2">
    <location>
        <begin position="455"/>
        <end position="511"/>
    </location>
</feature>
<sequence>MMTAMVRLPYKQQQQQQQQQQQHQQQTSPIMQQHHQHQQQQQQHYLHQQQQQQQRYGGSLHRQQQQAYSNNRAYWEMQEQQAAVVAPPPAYAAATLRNAHNNRSMHHATAADHTGKRKSAVELLQESKAFYVKSETVLDRKQELKNSGHLQVSQVTAAPAPPRLLRKSCPLSPLQQQHQQQQQQQCCWATTCLQQQQHDQQQASCDRLDGGDPNVAGMPTTTTSPQQQCTSQAQRVLPLAPALPPKSPRLVPTVYNGSLQRRSLGPINCSASGNVAGSGATGGPCSDQLQTKLRRLLNGDSKENVFFPEMQQTPTPPPPPEYSAGMMTMMSGNDNGNAAVDDYPEDGSKFRYSPGESLSPSLGVSCRDDERAWAAAGGEVRFKFGRSNSHSYGRTSSSRNRANRSSQNSQASPGGGGGGTWAGQEQGCYSAGGSNHDLELDAGCHEPVVVSSSSCHKSLPDLHNSSTSRRRASLSPRASTRSSSWKTTHAATSSHSNSHNNSPCPDCETGSDYSDDRNSFNRGSLYYRSGSSSRHNARRSAGDASSILSSGARTHKSSGSSKFSHGATATRDSGGSSGHCTHRSEPPSRDCWSSSHARRDSGASTQHSTERDRSRRSPASYGAGGSPSIHRKLQQQQPQPQSYTPESDSAGSISQDEYSPTGNSRFSDGWKEGRNRPILRSKSDISDRYWRHDSPGGGKAPQQQQQRSLTQLESFFDRLGLEPESYRRMTEPSSRGSSPVFFDSVSSVDSALGPYSAWPSQAQWASGGNNCAGSNDDPVTLQQQRSSADQPSIVERNARIIKWLCQCRKVQYGYS</sequence>
<feature type="compositionally biased region" description="Polar residues" evidence="2">
    <location>
        <begin position="780"/>
        <end position="790"/>
    </location>
</feature>
<feature type="compositionally biased region" description="Low complexity" evidence="2">
    <location>
        <begin position="525"/>
        <end position="534"/>
    </location>
</feature>
<accession>A0ABD2WXU6</accession>
<feature type="region of interest" description="Disordered" evidence="2">
    <location>
        <begin position="384"/>
        <end position="423"/>
    </location>
</feature>
<evidence type="ECO:0000313" key="5">
    <source>
        <dbReference type="Proteomes" id="UP001627154"/>
    </source>
</evidence>
<feature type="region of interest" description="Disordered" evidence="2">
    <location>
        <begin position="525"/>
        <end position="708"/>
    </location>
</feature>
<dbReference type="Pfam" id="PF14160">
    <property type="entry name" value="FAM110_C"/>
    <property type="match status" value="1"/>
</dbReference>
<reference evidence="4 5" key="1">
    <citation type="journal article" date="2024" name="bioRxiv">
        <title>A reference genome for Trichogramma kaykai: A tiny desert-dwelling parasitoid wasp with competing sex-ratio distorters.</title>
        <authorList>
            <person name="Culotta J."/>
            <person name="Lindsey A.R."/>
        </authorList>
    </citation>
    <scope>NUCLEOTIDE SEQUENCE [LARGE SCALE GENOMIC DNA]</scope>
    <source>
        <strain evidence="4 5">KSX58</strain>
    </source>
</reference>
<dbReference type="PANTHER" id="PTHR14758:SF1">
    <property type="entry name" value="CENTROSOME-ASSOCIATED FAM110 C-TERMINAL DOMAIN-CONTAINING PROTEIN"/>
    <property type="match status" value="1"/>
</dbReference>
<protein>
    <recommendedName>
        <fullName evidence="3">Centrosome-associated FAM110 C-terminal domain-containing protein</fullName>
    </recommendedName>
</protein>
<dbReference type="AlphaFoldDB" id="A0ABD2WXU6"/>
<feature type="compositionally biased region" description="Low complexity" evidence="2">
    <location>
        <begin position="12"/>
        <end position="54"/>
    </location>
</feature>
<dbReference type="EMBL" id="JBJJXI010000062">
    <property type="protein sequence ID" value="KAL3397573.1"/>
    <property type="molecule type" value="Genomic_DNA"/>
</dbReference>
<gene>
    <name evidence="4" type="ORF">TKK_008672</name>
</gene>
<dbReference type="InterPro" id="IPR025740">
    <property type="entry name" value="FAM110"/>
</dbReference>
<dbReference type="InterPro" id="IPR025741">
    <property type="entry name" value="FAM110_C"/>
</dbReference>
<name>A0ABD2WXU6_9HYME</name>
<feature type="compositionally biased region" description="Basic and acidic residues" evidence="2">
    <location>
        <begin position="668"/>
        <end position="694"/>
    </location>
</feature>
<comment type="similarity">
    <text evidence="1">Belongs to the FAM110 family.</text>
</comment>
<feature type="compositionally biased region" description="Low complexity" evidence="2">
    <location>
        <begin position="473"/>
        <end position="502"/>
    </location>
</feature>
<feature type="compositionally biased region" description="Polar residues" evidence="2">
    <location>
        <begin position="764"/>
        <end position="773"/>
    </location>
</feature>
<feature type="region of interest" description="Disordered" evidence="2">
    <location>
        <begin position="335"/>
        <end position="363"/>
    </location>
</feature>
<proteinExistence type="inferred from homology"/>
<feature type="region of interest" description="Disordered" evidence="2">
    <location>
        <begin position="764"/>
        <end position="790"/>
    </location>
</feature>
<evidence type="ECO:0000256" key="1">
    <source>
        <dbReference type="ARBA" id="ARBA00010576"/>
    </source>
</evidence>
<comment type="caution">
    <text evidence="4">The sequence shown here is derived from an EMBL/GenBank/DDBJ whole genome shotgun (WGS) entry which is preliminary data.</text>
</comment>
<feature type="compositionally biased region" description="Low complexity" evidence="2">
    <location>
        <begin position="396"/>
        <end position="412"/>
    </location>
</feature>
<feature type="compositionally biased region" description="Polar residues" evidence="2">
    <location>
        <begin position="386"/>
        <end position="395"/>
    </location>
</feature>
<evidence type="ECO:0000259" key="3">
    <source>
        <dbReference type="Pfam" id="PF14160"/>
    </source>
</evidence>
<dbReference type="PANTHER" id="PTHR14758">
    <property type="entry name" value="AGAP005440-PA"/>
    <property type="match status" value="1"/>
</dbReference>
<evidence type="ECO:0000313" key="4">
    <source>
        <dbReference type="EMBL" id="KAL3397573.1"/>
    </source>
</evidence>